<dbReference type="Proteomes" id="UP001189429">
    <property type="component" value="Unassembled WGS sequence"/>
</dbReference>
<proteinExistence type="predicted"/>
<protein>
    <recommendedName>
        <fullName evidence="4">Ribosome biogenesis protein NOP53</fullName>
    </recommendedName>
</protein>
<reference evidence="2" key="1">
    <citation type="submission" date="2023-10" db="EMBL/GenBank/DDBJ databases">
        <authorList>
            <person name="Chen Y."/>
            <person name="Shah S."/>
            <person name="Dougan E. K."/>
            <person name="Thang M."/>
            <person name="Chan C."/>
        </authorList>
    </citation>
    <scope>NUCLEOTIDE SEQUENCE [LARGE SCALE GENOMIC DNA]</scope>
</reference>
<dbReference type="EMBL" id="CAUYUJ010020049">
    <property type="protein sequence ID" value="CAK0895490.1"/>
    <property type="molecule type" value="Genomic_DNA"/>
</dbReference>
<keyword evidence="3" id="KW-1185">Reference proteome</keyword>
<accession>A0ABN9X7T5</accession>
<comment type="caution">
    <text evidence="2">The sequence shown here is derived from an EMBL/GenBank/DDBJ whole genome shotgun (WGS) entry which is preliminary data.</text>
</comment>
<evidence type="ECO:0000313" key="2">
    <source>
        <dbReference type="EMBL" id="CAK0895490.1"/>
    </source>
</evidence>
<feature type="region of interest" description="Disordered" evidence="1">
    <location>
        <begin position="74"/>
        <end position="102"/>
    </location>
</feature>
<evidence type="ECO:0008006" key="4">
    <source>
        <dbReference type="Google" id="ProtNLM"/>
    </source>
</evidence>
<gene>
    <name evidence="2" type="ORF">PCOR1329_LOCUS74225</name>
</gene>
<feature type="non-terminal residue" evidence="2">
    <location>
        <position position="231"/>
    </location>
</feature>
<feature type="region of interest" description="Disordered" evidence="1">
    <location>
        <begin position="183"/>
        <end position="203"/>
    </location>
</feature>
<name>A0ABN9X7T5_9DINO</name>
<evidence type="ECO:0000313" key="3">
    <source>
        <dbReference type="Proteomes" id="UP001189429"/>
    </source>
</evidence>
<sequence length="231" mass="24032">MGGGSELLCGGRWCGCCGAATWAPPPVLGIILHQWAVQTLKTSVPVLGLSSAEGARRRRQQLLALVRRGPPSEEVEAVRASDAASTVAAPEEGRSSAPLKQKDAEAKEWKVVTGKVKCRRGERWDAAQAMAEPREAKRRAAAAGALQRWARGLLGRRAAAAVRAARGAAVAGCAGPTAMALPAAEAQPARHGRRGKKVKEDPKGDDALLGDAIFLAALEADELARAAADAL</sequence>
<evidence type="ECO:0000256" key="1">
    <source>
        <dbReference type="SAM" id="MobiDB-lite"/>
    </source>
</evidence>
<organism evidence="2 3">
    <name type="scientific">Prorocentrum cordatum</name>
    <dbReference type="NCBI Taxonomy" id="2364126"/>
    <lineage>
        <taxon>Eukaryota</taxon>
        <taxon>Sar</taxon>
        <taxon>Alveolata</taxon>
        <taxon>Dinophyceae</taxon>
        <taxon>Prorocentrales</taxon>
        <taxon>Prorocentraceae</taxon>
        <taxon>Prorocentrum</taxon>
    </lineage>
</organism>